<keyword evidence="1" id="KW-0472">Membrane</keyword>
<feature type="transmembrane region" description="Helical" evidence="1">
    <location>
        <begin position="135"/>
        <end position="158"/>
    </location>
</feature>
<feature type="transmembrane region" description="Helical" evidence="1">
    <location>
        <begin position="17"/>
        <end position="35"/>
    </location>
</feature>
<comment type="caution">
    <text evidence="2">The sequence shown here is derived from an EMBL/GenBank/DDBJ whole genome shotgun (WGS) entry which is preliminary data.</text>
</comment>
<organism evidence="2 3">
    <name type="scientific">Fodinibacter luteus</name>
    <dbReference type="NCBI Taxonomy" id="552064"/>
    <lineage>
        <taxon>Bacteria</taxon>
        <taxon>Bacillati</taxon>
        <taxon>Actinomycetota</taxon>
        <taxon>Actinomycetes</taxon>
        <taxon>Micrococcales</taxon>
        <taxon>Intrasporangiaceae</taxon>
        <taxon>Fodinibacter (ex Wang et al. 2009)</taxon>
    </lineage>
</organism>
<dbReference type="RefSeq" id="WP_345208682.1">
    <property type="nucleotide sequence ID" value="NZ_BAABGM010000027.1"/>
</dbReference>
<evidence type="ECO:0000256" key="1">
    <source>
        <dbReference type="SAM" id="Phobius"/>
    </source>
</evidence>
<keyword evidence="1" id="KW-0812">Transmembrane</keyword>
<dbReference type="EMBL" id="BAABGM010000027">
    <property type="protein sequence ID" value="GAA4413527.1"/>
    <property type="molecule type" value="Genomic_DNA"/>
</dbReference>
<dbReference type="Proteomes" id="UP001500945">
    <property type="component" value="Unassembled WGS sequence"/>
</dbReference>
<keyword evidence="3" id="KW-1185">Reference proteome</keyword>
<feature type="transmembrane region" description="Helical" evidence="1">
    <location>
        <begin position="88"/>
        <end position="115"/>
    </location>
</feature>
<accession>A0ABP8KRI6</accession>
<evidence type="ECO:0008006" key="4">
    <source>
        <dbReference type="Google" id="ProtNLM"/>
    </source>
</evidence>
<reference evidence="3" key="1">
    <citation type="journal article" date="2019" name="Int. J. Syst. Evol. Microbiol.">
        <title>The Global Catalogue of Microorganisms (GCM) 10K type strain sequencing project: providing services to taxonomists for standard genome sequencing and annotation.</title>
        <authorList>
            <consortium name="The Broad Institute Genomics Platform"/>
            <consortium name="The Broad Institute Genome Sequencing Center for Infectious Disease"/>
            <person name="Wu L."/>
            <person name="Ma J."/>
        </authorList>
    </citation>
    <scope>NUCLEOTIDE SEQUENCE [LARGE SCALE GENOMIC DNA]</scope>
    <source>
        <strain evidence="3">JCM 17809</strain>
    </source>
</reference>
<proteinExistence type="predicted"/>
<gene>
    <name evidence="2" type="ORF">GCM10023168_36500</name>
</gene>
<evidence type="ECO:0000313" key="3">
    <source>
        <dbReference type="Proteomes" id="UP001500945"/>
    </source>
</evidence>
<feature type="transmembrane region" description="Helical" evidence="1">
    <location>
        <begin position="55"/>
        <end position="76"/>
    </location>
</feature>
<evidence type="ECO:0000313" key="2">
    <source>
        <dbReference type="EMBL" id="GAA4413527.1"/>
    </source>
</evidence>
<protein>
    <recommendedName>
        <fullName evidence="4">Tripartite tricarboxylate transporter TctB family protein</fullName>
    </recommendedName>
</protein>
<keyword evidence="1" id="KW-1133">Transmembrane helix</keyword>
<name>A0ABP8KRI6_9MICO</name>
<sequence length="159" mass="15814">MTTTTTKATEPRLSPPVLVGGAFALTTLLSIAIHVGEILFTDHDPNAPDGAIESIQSTAVVGGIGLLLTLAIAIPLSRDPQRAKVGAFVLGVLAVLTLPFFWSGAPASLGAGAAWLGGLARGSHPQTGAARGFGVVGIVIVVLSIVATIFGGAAGQLLG</sequence>